<dbReference type="Pfam" id="PF14054">
    <property type="entry name" value="DUF4249"/>
    <property type="match status" value="1"/>
</dbReference>
<proteinExistence type="predicted"/>
<dbReference type="KEGG" id="agi:FSB73_21605"/>
<dbReference type="InterPro" id="IPR025345">
    <property type="entry name" value="DUF4249"/>
</dbReference>
<keyword evidence="2" id="KW-1185">Reference proteome</keyword>
<evidence type="ECO:0000313" key="1">
    <source>
        <dbReference type="EMBL" id="QEC73870.1"/>
    </source>
</evidence>
<dbReference type="RefSeq" id="WP_146787130.1">
    <property type="nucleotide sequence ID" value="NZ_CP042434.1"/>
</dbReference>
<dbReference type="Proteomes" id="UP000321291">
    <property type="component" value="Chromosome"/>
</dbReference>
<dbReference type="AlphaFoldDB" id="A0A5B8VQW1"/>
<dbReference type="PROSITE" id="PS51257">
    <property type="entry name" value="PROKAR_LIPOPROTEIN"/>
    <property type="match status" value="1"/>
</dbReference>
<accession>A0A5B8VQW1</accession>
<organism evidence="1 2">
    <name type="scientific">Arachidicoccus ginsenosidivorans</name>
    <dbReference type="NCBI Taxonomy" id="496057"/>
    <lineage>
        <taxon>Bacteria</taxon>
        <taxon>Pseudomonadati</taxon>
        <taxon>Bacteroidota</taxon>
        <taxon>Chitinophagia</taxon>
        <taxon>Chitinophagales</taxon>
        <taxon>Chitinophagaceae</taxon>
        <taxon>Arachidicoccus</taxon>
    </lineage>
</organism>
<evidence type="ECO:0000313" key="2">
    <source>
        <dbReference type="Proteomes" id="UP000321291"/>
    </source>
</evidence>
<dbReference type="EMBL" id="CP042434">
    <property type="protein sequence ID" value="QEC73870.1"/>
    <property type="molecule type" value="Genomic_DNA"/>
</dbReference>
<sequence>MMKTILNMLFIAMVLASCEKVVALRYKDNQSRIVIEGNITDQKSPYFVKVIKSIRLPSTGSYPTIDNATVTLNDDKGNSEDLTPMGNGLYRSNKIDGHPGNTYNLTLNAEGQVYTAQSSMPQKVPFDSIEIEEVMVTGETEFNVIPNIWIPSAMTIIIDSYF</sequence>
<name>A0A5B8VQW1_9BACT</name>
<dbReference type="OrthoDB" id="637707at2"/>
<reference evidence="1 2" key="1">
    <citation type="journal article" date="2017" name="Int. J. Syst. Evol. Microbiol.">
        <title>Arachidicoccus ginsenosidivorans sp. nov., with ginsenoside-converting activity isolated from ginseng cultivating soil.</title>
        <authorList>
            <person name="Siddiqi M.Z."/>
            <person name="Aslam Z."/>
            <person name="Im W.T."/>
        </authorList>
    </citation>
    <scope>NUCLEOTIDE SEQUENCE [LARGE SCALE GENOMIC DNA]</scope>
    <source>
        <strain evidence="1 2">Gsoil 809</strain>
    </source>
</reference>
<protein>
    <submittedName>
        <fullName evidence="1">DUF4249 family protein</fullName>
    </submittedName>
</protein>
<gene>
    <name evidence="1" type="ORF">FSB73_21605</name>
</gene>